<keyword evidence="6" id="KW-0482">Metalloprotease</keyword>
<evidence type="ECO:0000256" key="3">
    <source>
        <dbReference type="ARBA" id="ARBA00022670"/>
    </source>
</evidence>
<sequence length="877" mass="97180">MLRSLLSGGRTLGRIGLAALLALALPLASTAQTTTPQPAPAQTASADAAGPLLTPDQFLGYALGSQFTPQADVLRYAAHVAAHAPGRMKVVPYGKTYEKRTLEVIEIASAENFGQLDAIQRNGRRLASLESGTASRQMPAVCWLSYNVHGNEAVSSEAVMQVLYDLANPQDQQIQDWLKNTVVIVDPCVNPDGHDRYANWYNRVRNQNPNAGPDSWEHHEPWPGGRYNHYYFDLNRDWAWQTQQESRQRIVLYNQWLPQVHADFHEMGPNNSYYFSPAAKPYHADITPFQRKFQGIIGDYNRAVFDKNNWLYFTRETYDLFAPTYGDTWPSFNGAIGMTYEQGGGGPAGVRYARLDGDTLTLAQRIAHHHAASRATLQATSERHDDLLREFQAYFTTAKTKPQGPYKTYVLASGNDPGQLKMLTQYLERQQISYGFAPKKLKTRGYNYASGKTEDVEIAPHDVLVSMYQPKSTLVKVLFEPRPQLEDSLTYDITSWALPYSFGVKAYALAQRLDASGPTPTPAVVKGSAAAPTDKPYAYLARWNNLQDVRFLSQLLQQKVKVRFAEKDFEAEGQKYGPGTLIITRTGNEALGPKFDQLVRAQADSAGTVVQAVKTGFSTTGRDLGSGTVHFVKQPTVAVVAGPGIDATAFGEVWHFFEQQLGYPITVLGTDYLARANMAKIDVLILPDGNYADIYPDKALETLKAWVRGGGKLIAMEGGMKFLANKKDFLLKAKAADSVALKKEEKANPYLPLRRYGNADREGTEDQALGTIYRVQLDNTHPLAFGYGSTYSALIRTPLSYRFLGKGGWNVGVLKKDGYYSGFAGTKARKELVDTLVLGEQDLGRGQVIYLGDNPLFRAFWQSGKLLFSNAVFLVGQ</sequence>
<keyword evidence="10" id="KW-0121">Carboxypeptidase</keyword>
<comment type="caution">
    <text evidence="10">The sequence shown here is derived from an EMBL/GenBank/DDBJ whole genome shotgun (WGS) entry which is preliminary data.</text>
</comment>
<reference evidence="10 11" key="1">
    <citation type="submission" date="2016-08" db="EMBL/GenBank/DDBJ databases">
        <title>Hymenobacter coccineus sp. nov., Hymenobacter lapidarius sp. nov. and Hymenobacter glacialis sp. nov., isolated from Antarctic soil.</title>
        <authorList>
            <person name="Sedlacek I."/>
            <person name="Kralova S."/>
            <person name="Kyrova K."/>
            <person name="Maslanova I."/>
            <person name="Stankova E."/>
            <person name="Vrbovska V."/>
            <person name="Nemec M."/>
            <person name="Bartak M."/>
            <person name="Svec P."/>
            <person name="Busse H.-J."/>
            <person name="Pantucek R."/>
        </authorList>
    </citation>
    <scope>NUCLEOTIDE SEQUENCE [LARGE SCALE GENOMIC DNA]</scope>
    <source>
        <strain evidence="10 11">CCM 8649</strain>
    </source>
</reference>
<comment type="similarity">
    <text evidence="2 7">Belongs to the peptidase M14 family.</text>
</comment>
<dbReference type="InterPro" id="IPR029062">
    <property type="entry name" value="Class_I_gatase-like"/>
</dbReference>
<evidence type="ECO:0000256" key="4">
    <source>
        <dbReference type="ARBA" id="ARBA00022801"/>
    </source>
</evidence>
<evidence type="ECO:0000313" key="10">
    <source>
        <dbReference type="EMBL" id="OGX84422.1"/>
    </source>
</evidence>
<gene>
    <name evidence="10" type="ORF">BEN49_11265</name>
</gene>
<keyword evidence="4" id="KW-0378">Hydrolase</keyword>
<dbReference type="Gene3D" id="3.40.630.10">
    <property type="entry name" value="Zn peptidases"/>
    <property type="match status" value="1"/>
</dbReference>
<evidence type="ECO:0000256" key="8">
    <source>
        <dbReference type="SAM" id="SignalP"/>
    </source>
</evidence>
<dbReference type="SMART" id="SM00631">
    <property type="entry name" value="Zn_pept"/>
    <property type="match status" value="1"/>
</dbReference>
<dbReference type="GO" id="GO:0005615">
    <property type="term" value="C:extracellular space"/>
    <property type="evidence" value="ECO:0007669"/>
    <property type="project" value="TreeGrafter"/>
</dbReference>
<dbReference type="EMBL" id="MDZA01000405">
    <property type="protein sequence ID" value="OGX84422.1"/>
    <property type="molecule type" value="Genomic_DNA"/>
</dbReference>
<dbReference type="OrthoDB" id="9758209at2"/>
<dbReference type="CDD" id="cd06238">
    <property type="entry name" value="M14-like"/>
    <property type="match status" value="1"/>
</dbReference>
<evidence type="ECO:0000313" key="11">
    <source>
        <dbReference type="Proteomes" id="UP000177506"/>
    </source>
</evidence>
<comment type="cofactor">
    <cofactor evidence="1">
        <name>Zn(2+)</name>
        <dbReference type="ChEBI" id="CHEBI:29105"/>
    </cofactor>
</comment>
<evidence type="ECO:0000256" key="5">
    <source>
        <dbReference type="ARBA" id="ARBA00022833"/>
    </source>
</evidence>
<feature type="domain" description="Peptidase M14" evidence="9">
    <location>
        <begin position="66"/>
        <end position="395"/>
    </location>
</feature>
<dbReference type="PANTHER" id="PTHR11705:SF143">
    <property type="entry name" value="SLL0236 PROTEIN"/>
    <property type="match status" value="1"/>
</dbReference>
<feature type="chain" id="PRO_5009578664" evidence="8">
    <location>
        <begin position="32"/>
        <end position="877"/>
    </location>
</feature>
<organism evidence="10 11">
    <name type="scientific">Hymenobacter coccineus</name>
    <dbReference type="NCBI Taxonomy" id="1908235"/>
    <lineage>
        <taxon>Bacteria</taxon>
        <taxon>Pseudomonadati</taxon>
        <taxon>Bacteroidota</taxon>
        <taxon>Cytophagia</taxon>
        <taxon>Cytophagales</taxon>
        <taxon>Hymenobacteraceae</taxon>
        <taxon>Hymenobacter</taxon>
    </lineage>
</organism>
<evidence type="ECO:0000256" key="7">
    <source>
        <dbReference type="PROSITE-ProRule" id="PRU01379"/>
    </source>
</evidence>
<dbReference type="InterPro" id="IPR000834">
    <property type="entry name" value="Peptidase_M14"/>
</dbReference>
<proteinExistence type="inferred from homology"/>
<feature type="signal peptide" evidence="8">
    <location>
        <begin position="1"/>
        <end position="31"/>
    </location>
</feature>
<evidence type="ECO:0000256" key="2">
    <source>
        <dbReference type="ARBA" id="ARBA00005988"/>
    </source>
</evidence>
<comment type="caution">
    <text evidence="7">Lacks conserved residue(s) required for the propagation of feature annotation.</text>
</comment>
<accession>A0A1G1T0M3</accession>
<dbReference type="SUPFAM" id="SSF52317">
    <property type="entry name" value="Class I glutamine amidotransferase-like"/>
    <property type="match status" value="1"/>
</dbReference>
<name>A0A1G1T0M3_9BACT</name>
<dbReference type="AlphaFoldDB" id="A0A1G1T0M3"/>
<dbReference type="GO" id="GO:0006508">
    <property type="term" value="P:proteolysis"/>
    <property type="evidence" value="ECO:0007669"/>
    <property type="project" value="UniProtKB-KW"/>
</dbReference>
<keyword evidence="5" id="KW-0862">Zinc</keyword>
<dbReference type="Proteomes" id="UP000177506">
    <property type="component" value="Unassembled WGS sequence"/>
</dbReference>
<keyword evidence="11" id="KW-1185">Reference proteome</keyword>
<dbReference type="SUPFAM" id="SSF53187">
    <property type="entry name" value="Zn-dependent exopeptidases"/>
    <property type="match status" value="1"/>
</dbReference>
<dbReference type="PANTHER" id="PTHR11705">
    <property type="entry name" value="PROTEASE FAMILY M14 CARBOXYPEPTIDASE A,B"/>
    <property type="match status" value="1"/>
</dbReference>
<dbReference type="GO" id="GO:0004181">
    <property type="term" value="F:metallocarboxypeptidase activity"/>
    <property type="evidence" value="ECO:0007669"/>
    <property type="project" value="InterPro"/>
</dbReference>
<dbReference type="GO" id="GO:0008270">
    <property type="term" value="F:zinc ion binding"/>
    <property type="evidence" value="ECO:0007669"/>
    <property type="project" value="InterPro"/>
</dbReference>
<dbReference type="Pfam" id="PF00246">
    <property type="entry name" value="Peptidase_M14"/>
    <property type="match status" value="1"/>
</dbReference>
<dbReference type="RefSeq" id="WP_070745916.1">
    <property type="nucleotide sequence ID" value="NZ_MDZA01000405.1"/>
</dbReference>
<evidence type="ECO:0000259" key="9">
    <source>
        <dbReference type="PROSITE" id="PS52035"/>
    </source>
</evidence>
<protein>
    <submittedName>
        <fullName evidence="10">Zinc carboxypeptidase</fullName>
    </submittedName>
</protein>
<evidence type="ECO:0000256" key="6">
    <source>
        <dbReference type="ARBA" id="ARBA00023049"/>
    </source>
</evidence>
<dbReference type="Gene3D" id="3.40.50.880">
    <property type="match status" value="1"/>
</dbReference>
<keyword evidence="8" id="KW-0732">Signal</keyword>
<dbReference type="CDD" id="cd01653">
    <property type="entry name" value="GATase1"/>
    <property type="match status" value="1"/>
</dbReference>
<evidence type="ECO:0000256" key="1">
    <source>
        <dbReference type="ARBA" id="ARBA00001947"/>
    </source>
</evidence>
<keyword evidence="3" id="KW-0645">Protease</keyword>
<dbReference type="PROSITE" id="PS52035">
    <property type="entry name" value="PEPTIDASE_M14"/>
    <property type="match status" value="1"/>
</dbReference>